<sequence length="123" mass="13327">MLLDSIFSDTTALADDAVIDAFSNVNVLVDGHDPVRGIFKSSSAISDLPGGGQVDNFDATLKIKLVDAAHIKRRTALEMHFDDGSFMRYLVINPEKKRERWILATLSAAEGENNGTPANLIPA</sequence>
<evidence type="ECO:0000313" key="1">
    <source>
        <dbReference type="EMBL" id="MCL1124157.1"/>
    </source>
</evidence>
<dbReference type="RefSeq" id="WP_248939441.1">
    <property type="nucleotide sequence ID" value="NZ_JAKIKS010000018.1"/>
</dbReference>
<keyword evidence="2" id="KW-1185">Reference proteome</keyword>
<dbReference type="InterPro" id="IPR053734">
    <property type="entry name" value="Phage_Head-Tail_Connect_sf"/>
</dbReference>
<comment type="caution">
    <text evidence="1">The sequence shown here is derived from an EMBL/GenBank/DDBJ whole genome shotgun (WGS) entry which is preliminary data.</text>
</comment>
<organism evidence="1 2">
    <name type="scientific">Shewanella surugensis</name>
    <dbReference type="NCBI Taxonomy" id="212020"/>
    <lineage>
        <taxon>Bacteria</taxon>
        <taxon>Pseudomonadati</taxon>
        <taxon>Pseudomonadota</taxon>
        <taxon>Gammaproteobacteria</taxon>
        <taxon>Alteromonadales</taxon>
        <taxon>Shewanellaceae</taxon>
        <taxon>Shewanella</taxon>
    </lineage>
</organism>
<evidence type="ECO:0000313" key="2">
    <source>
        <dbReference type="Proteomes" id="UP001203423"/>
    </source>
</evidence>
<proteinExistence type="predicted"/>
<protein>
    <submittedName>
        <fullName evidence="1">Uncharacterized protein</fullName>
    </submittedName>
</protein>
<gene>
    <name evidence="1" type="ORF">L2764_06625</name>
</gene>
<dbReference type="InterPro" id="IPR008018">
    <property type="entry name" value="Phage_tail_attach_FII"/>
</dbReference>
<dbReference type="Pfam" id="PF05354">
    <property type="entry name" value="Phage_attach"/>
    <property type="match status" value="1"/>
</dbReference>
<dbReference type="Proteomes" id="UP001203423">
    <property type="component" value="Unassembled WGS sequence"/>
</dbReference>
<dbReference type="Gene3D" id="2.40.10.180">
    <property type="entry name" value="Phage tail proteins"/>
    <property type="match status" value="1"/>
</dbReference>
<accession>A0ABT0L8Y0</accession>
<reference evidence="1 2" key="1">
    <citation type="submission" date="2022-01" db="EMBL/GenBank/DDBJ databases">
        <title>Whole genome-based taxonomy of the Shewanellaceae.</title>
        <authorList>
            <person name="Martin-Rodriguez A.J."/>
        </authorList>
    </citation>
    <scope>NUCLEOTIDE SEQUENCE [LARGE SCALE GENOMIC DNA]</scope>
    <source>
        <strain evidence="1 2">DSM 17177</strain>
    </source>
</reference>
<dbReference type="EMBL" id="JAKIKS010000018">
    <property type="protein sequence ID" value="MCL1124157.1"/>
    <property type="molecule type" value="Genomic_DNA"/>
</dbReference>
<name>A0ABT0L8Y0_9GAMM</name>